<dbReference type="SUPFAM" id="SSF53300">
    <property type="entry name" value="vWA-like"/>
    <property type="match status" value="1"/>
</dbReference>
<evidence type="ECO:0000313" key="11">
    <source>
        <dbReference type="EMBL" id="CAF3596301.1"/>
    </source>
</evidence>
<dbReference type="PROSITE" id="PS50988">
    <property type="entry name" value="TROVE"/>
    <property type="match status" value="1"/>
</dbReference>
<evidence type="ECO:0000256" key="3">
    <source>
        <dbReference type="ARBA" id="ARBA00022490"/>
    </source>
</evidence>
<comment type="caution">
    <text evidence="9">The sequence shown here is derived from an EMBL/GenBank/DDBJ whole genome shotgun (WGS) entry which is preliminary data.</text>
</comment>
<evidence type="ECO:0000313" key="12">
    <source>
        <dbReference type="EMBL" id="CAF3614379.1"/>
    </source>
</evidence>
<dbReference type="PANTHER" id="PTHR14202">
    <property type="entry name" value="60 KDA RIBONUCLEOPROTEIN SSA/RO"/>
    <property type="match status" value="1"/>
</dbReference>
<dbReference type="Gene3D" id="3.40.50.410">
    <property type="entry name" value="von Willebrand factor, type A domain"/>
    <property type="match status" value="2"/>
</dbReference>
<dbReference type="EMBL" id="CAJOBC010000520">
    <property type="protein sequence ID" value="CAF3596301.1"/>
    <property type="molecule type" value="Genomic_DNA"/>
</dbReference>
<name>A0A813TKI0_9BILA</name>
<dbReference type="InterPro" id="IPR036465">
    <property type="entry name" value="vWFA_dom_sf"/>
</dbReference>
<comment type="similarity">
    <text evidence="2">Belongs to the Ro 60 kDa family.</text>
</comment>
<keyword evidence="6" id="KW-0687">Ribonucleoprotein</keyword>
<dbReference type="EMBL" id="CAJNOK010001788">
    <property type="protein sequence ID" value="CAF0829884.1"/>
    <property type="molecule type" value="Genomic_DNA"/>
</dbReference>
<evidence type="ECO:0000313" key="13">
    <source>
        <dbReference type="Proteomes" id="UP000663829"/>
    </source>
</evidence>
<feature type="compositionally biased region" description="Low complexity" evidence="7">
    <location>
        <begin position="214"/>
        <end position="235"/>
    </location>
</feature>
<evidence type="ECO:0000256" key="5">
    <source>
        <dbReference type="ARBA" id="ARBA00022884"/>
    </source>
</evidence>
<dbReference type="Proteomes" id="UP000677228">
    <property type="component" value="Unassembled WGS sequence"/>
</dbReference>
<dbReference type="EMBL" id="CAJOBA010001788">
    <property type="protein sequence ID" value="CAF3614379.1"/>
    <property type="molecule type" value="Genomic_DNA"/>
</dbReference>
<accession>A0A813TKI0</accession>
<evidence type="ECO:0000259" key="8">
    <source>
        <dbReference type="PROSITE" id="PS50988"/>
    </source>
</evidence>
<dbReference type="InterPro" id="IPR056800">
    <property type="entry name" value="vWA_Ro60"/>
</dbReference>
<dbReference type="OrthoDB" id="6098064at2759"/>
<protein>
    <recommendedName>
        <fullName evidence="8">TROVE domain-containing protein</fullName>
    </recommendedName>
</protein>
<evidence type="ECO:0000256" key="4">
    <source>
        <dbReference type="ARBA" id="ARBA00022723"/>
    </source>
</evidence>
<comment type="subcellular location">
    <subcellularLocation>
        <location evidence="1">Cytoplasm</location>
    </subcellularLocation>
</comment>
<dbReference type="Proteomes" id="UP000682733">
    <property type="component" value="Unassembled WGS sequence"/>
</dbReference>
<evidence type="ECO:0000313" key="10">
    <source>
        <dbReference type="EMBL" id="CAF0829884.1"/>
    </source>
</evidence>
<dbReference type="GO" id="GO:0003723">
    <property type="term" value="F:RNA binding"/>
    <property type="evidence" value="ECO:0007669"/>
    <property type="project" value="UniProtKB-KW"/>
</dbReference>
<keyword evidence="5" id="KW-0694">RNA-binding</keyword>
<evidence type="ECO:0000313" key="9">
    <source>
        <dbReference type="EMBL" id="CAF0810672.1"/>
    </source>
</evidence>
<keyword evidence="13" id="KW-1185">Reference proteome</keyword>
<dbReference type="InterPro" id="IPR040322">
    <property type="entry name" value="TROVE2"/>
</dbReference>
<feature type="region of interest" description="Disordered" evidence="7">
    <location>
        <begin position="214"/>
        <end position="245"/>
    </location>
</feature>
<dbReference type="SUPFAM" id="SSF140864">
    <property type="entry name" value="TROVE domain-like"/>
    <property type="match status" value="1"/>
</dbReference>
<evidence type="ECO:0000256" key="6">
    <source>
        <dbReference type="ARBA" id="ARBA00023274"/>
    </source>
</evidence>
<keyword evidence="4" id="KW-0479">Metal-binding</keyword>
<evidence type="ECO:0000256" key="2">
    <source>
        <dbReference type="ARBA" id="ARBA00007814"/>
    </source>
</evidence>
<dbReference type="EMBL" id="CAJNOQ010000520">
    <property type="protein sequence ID" value="CAF0810672.1"/>
    <property type="molecule type" value="Genomic_DNA"/>
</dbReference>
<sequence>MDTMDVEDIPQTTRLTNDQVENSAGGFVYAIDNMQRLRRFLCLGSEGGTYYIGEKELGIENAKAVLELIKAGRGEEVVAEVKKFSLEGRTSKQNPIMFVLALCAKSDHLPTKQAAYKALADVCRIPTHLFMFLKYAHALGQGWGRAQRNAVSAWYTTQNPSKLAMAITKYQNREGYTHRDVLRLSHPKTTNPLLRFLFVYITKGFEKAIESLQTAPTTAETTTDTTIDSNADTSTHTSKQNDDGMEEEINEKITTTAELQAFLAAVEEAKKSTNEQELIESIKKFHLVREHMPTTVLNSVGIWTALLEKMPMTAMIRNLGKMSEIHLLTENSDAEKQIVQRLNDQQQLRRARIHPFNLLVALETYKRGKGVKGKLTWTVNEKVKQALESAFYLSFKFVEKTNKRFCLGLDVSGSMSGAQILGSPTIDAAVGSCAMCMVTVRTEPYTKVVAFSHELVPVTITKDQTLEKVMDITRAIPMGGTDCALPMIWALDHKEDIDVFIIYTDSETWFGGIHPTEALKKYRTKMNKPEAKLIVCGMTATQFSIADPNDGGMLDIAGFDSAAPQIISQFALGLI</sequence>
<dbReference type="GO" id="GO:0005737">
    <property type="term" value="C:cytoplasm"/>
    <property type="evidence" value="ECO:0007669"/>
    <property type="project" value="UniProtKB-SubCell"/>
</dbReference>
<dbReference type="Proteomes" id="UP000663829">
    <property type="component" value="Unassembled WGS sequence"/>
</dbReference>
<dbReference type="AlphaFoldDB" id="A0A813TKI0"/>
<dbReference type="PANTHER" id="PTHR14202:SF0">
    <property type="entry name" value="RNA-BINDING PROTEIN RO60"/>
    <property type="match status" value="1"/>
</dbReference>
<dbReference type="GO" id="GO:0046872">
    <property type="term" value="F:metal ion binding"/>
    <property type="evidence" value="ECO:0007669"/>
    <property type="project" value="UniProtKB-KW"/>
</dbReference>
<keyword evidence="3" id="KW-0963">Cytoplasm</keyword>
<dbReference type="Pfam" id="PF05731">
    <property type="entry name" value="TROVE"/>
    <property type="match status" value="1"/>
</dbReference>
<feature type="domain" description="TROVE" evidence="8">
    <location>
        <begin position="20"/>
        <end position="403"/>
    </location>
</feature>
<dbReference type="Proteomes" id="UP000681722">
    <property type="component" value="Unassembled WGS sequence"/>
</dbReference>
<proteinExistence type="inferred from homology"/>
<gene>
    <name evidence="9" type="ORF">GPM918_LOCUS4011</name>
    <name evidence="10" type="ORF">OVA965_LOCUS6088</name>
    <name evidence="11" type="ORF">SRO942_LOCUS4011</name>
    <name evidence="12" type="ORF">TMI583_LOCUS6084</name>
</gene>
<dbReference type="GO" id="GO:1990904">
    <property type="term" value="C:ribonucleoprotein complex"/>
    <property type="evidence" value="ECO:0007669"/>
    <property type="project" value="UniProtKB-KW"/>
</dbReference>
<dbReference type="InterPro" id="IPR037214">
    <property type="entry name" value="TROVE_dom_sf"/>
</dbReference>
<organism evidence="9 13">
    <name type="scientific">Didymodactylos carnosus</name>
    <dbReference type="NCBI Taxonomy" id="1234261"/>
    <lineage>
        <taxon>Eukaryota</taxon>
        <taxon>Metazoa</taxon>
        <taxon>Spiralia</taxon>
        <taxon>Gnathifera</taxon>
        <taxon>Rotifera</taxon>
        <taxon>Eurotatoria</taxon>
        <taxon>Bdelloidea</taxon>
        <taxon>Philodinida</taxon>
        <taxon>Philodinidae</taxon>
        <taxon>Didymodactylos</taxon>
    </lineage>
</organism>
<reference evidence="9" key="1">
    <citation type="submission" date="2021-02" db="EMBL/GenBank/DDBJ databases">
        <authorList>
            <person name="Nowell W R."/>
        </authorList>
    </citation>
    <scope>NUCLEOTIDE SEQUENCE</scope>
</reference>
<evidence type="ECO:0000256" key="7">
    <source>
        <dbReference type="SAM" id="MobiDB-lite"/>
    </source>
</evidence>
<dbReference type="Pfam" id="PF25045">
    <property type="entry name" value="vWA_Ro60"/>
    <property type="match status" value="1"/>
</dbReference>
<evidence type="ECO:0000256" key="1">
    <source>
        <dbReference type="ARBA" id="ARBA00004496"/>
    </source>
</evidence>
<dbReference type="InterPro" id="IPR008858">
    <property type="entry name" value="TROVE_dom"/>
</dbReference>